<evidence type="ECO:0000313" key="1">
    <source>
        <dbReference type="EMBL" id="KAG8010068.1"/>
    </source>
</evidence>
<keyword evidence="2" id="KW-1185">Reference proteome</keyword>
<comment type="caution">
    <text evidence="1">The sequence shown here is derived from an EMBL/GenBank/DDBJ whole genome shotgun (WGS) entry which is preliminary data.</text>
</comment>
<gene>
    <name evidence="1" type="ORF">GBF38_014236</name>
</gene>
<protein>
    <submittedName>
        <fullName evidence="1">DLA class II histocompatibility antigen</fullName>
    </submittedName>
</protein>
<dbReference type="Proteomes" id="UP000805704">
    <property type="component" value="Chromosome 16"/>
</dbReference>
<organism evidence="1 2">
    <name type="scientific">Nibea albiflora</name>
    <name type="common">Yellow drum</name>
    <name type="synonym">Corvina albiflora</name>
    <dbReference type="NCBI Taxonomy" id="240163"/>
    <lineage>
        <taxon>Eukaryota</taxon>
        <taxon>Metazoa</taxon>
        <taxon>Chordata</taxon>
        <taxon>Craniata</taxon>
        <taxon>Vertebrata</taxon>
        <taxon>Euteleostomi</taxon>
        <taxon>Actinopterygii</taxon>
        <taxon>Neopterygii</taxon>
        <taxon>Teleostei</taxon>
        <taxon>Neoteleostei</taxon>
        <taxon>Acanthomorphata</taxon>
        <taxon>Eupercaria</taxon>
        <taxon>Sciaenidae</taxon>
        <taxon>Nibea</taxon>
    </lineage>
</organism>
<proteinExistence type="predicted"/>
<name>A0ACB7F7R6_NIBAL</name>
<sequence length="420" mass="48645">MFRALSFFTLLSILPRAGAFYGYMLIHCQFSSPDGHDVVYVEQFYFNKMLVGQYNSTLGKMIGYTKIAMDVADVLNKNPQFLIHEKWKTQFCQKKAHMVYSDFLTPAEPYITLRSVKPVDDKHPGMLICNIYSFYPKQIRVTWLRDGREVTSDVTSTEELSDGNWLYQIHSYLEFTPRAGEKISCMVEHASFMQPKLYDWEPVTDPGMNKLSLGIAGLLFGLVFALAGLIYYKKKSSFPHDITYMVGCFENGTTEVQYQFDSEEVLHVDFERQTVVFSVPRIITDDTEQFFFDMHVYKNALKAKRVCAAFEAFLEVEKKHPQEKKDMPRSVLYPADDVQLGIKNKLICLVNDFYPPDINVSWTRNDRPVSEGVSLSRYYPNNDQTFRQFAFLTFTPREGDNYSCTVEHSALDRPLTRIWG</sequence>
<evidence type="ECO:0000313" key="2">
    <source>
        <dbReference type="Proteomes" id="UP000805704"/>
    </source>
</evidence>
<accession>A0ACB7F7R6</accession>
<feature type="non-terminal residue" evidence="1">
    <location>
        <position position="420"/>
    </location>
</feature>
<reference evidence="1" key="1">
    <citation type="submission" date="2020-04" db="EMBL/GenBank/DDBJ databases">
        <title>A chromosome-scale assembly and high-density genetic map of the yellow drum (Nibea albiflora) genome.</title>
        <authorList>
            <person name="Xu D."/>
            <person name="Zhang W."/>
            <person name="Chen R."/>
            <person name="Tan P."/>
            <person name="Wang L."/>
            <person name="Song H."/>
            <person name="Tian L."/>
            <person name="Zhu Q."/>
            <person name="Wang B."/>
        </authorList>
    </citation>
    <scope>NUCLEOTIDE SEQUENCE</scope>
    <source>
        <strain evidence="1">ZJHYS-2018</strain>
    </source>
</reference>
<dbReference type="EMBL" id="CM024804">
    <property type="protein sequence ID" value="KAG8010068.1"/>
    <property type="molecule type" value="Genomic_DNA"/>
</dbReference>